<feature type="compositionally biased region" description="Polar residues" evidence="1">
    <location>
        <begin position="92"/>
        <end position="104"/>
    </location>
</feature>
<feature type="region of interest" description="Disordered" evidence="1">
    <location>
        <begin position="1"/>
        <end position="124"/>
    </location>
</feature>
<reference evidence="4" key="1">
    <citation type="submission" date="2017-02" db="UniProtKB">
        <authorList>
            <consortium name="WormBaseParasite"/>
        </authorList>
    </citation>
    <scope>IDENTIFICATION</scope>
</reference>
<dbReference type="Proteomes" id="UP000268014">
    <property type="component" value="Unassembled WGS sequence"/>
</dbReference>
<evidence type="ECO:0000313" key="4">
    <source>
        <dbReference type="WBParaSite" id="HPLM_0000225401-mRNA-1"/>
    </source>
</evidence>
<gene>
    <name evidence="2" type="ORF">HPLM_LOCUS2251</name>
</gene>
<dbReference type="OrthoDB" id="5877077at2759"/>
<dbReference type="WBParaSite" id="HPLM_0000225401-mRNA-1">
    <property type="protein sequence ID" value="HPLM_0000225401-mRNA-1"/>
    <property type="gene ID" value="HPLM_0000225401"/>
</dbReference>
<accession>A0A0N4VY83</accession>
<organism evidence="4">
    <name type="scientific">Haemonchus placei</name>
    <name type="common">Barber's pole worm</name>
    <dbReference type="NCBI Taxonomy" id="6290"/>
    <lineage>
        <taxon>Eukaryota</taxon>
        <taxon>Metazoa</taxon>
        <taxon>Ecdysozoa</taxon>
        <taxon>Nematoda</taxon>
        <taxon>Chromadorea</taxon>
        <taxon>Rhabditida</taxon>
        <taxon>Rhabditina</taxon>
        <taxon>Rhabditomorpha</taxon>
        <taxon>Strongyloidea</taxon>
        <taxon>Trichostrongylidae</taxon>
        <taxon>Haemonchus</taxon>
    </lineage>
</organism>
<feature type="compositionally biased region" description="Low complexity" evidence="1">
    <location>
        <begin position="54"/>
        <end position="85"/>
    </location>
</feature>
<dbReference type="EMBL" id="UZAF01004275">
    <property type="protein sequence ID" value="VDO13750.1"/>
    <property type="molecule type" value="Genomic_DNA"/>
</dbReference>
<proteinExistence type="predicted"/>
<dbReference type="Gene3D" id="1.10.510.10">
    <property type="entry name" value="Transferase(Phosphotransferase) domain 1"/>
    <property type="match status" value="1"/>
</dbReference>
<sequence>MIAEPAGADRPKGSTPNAGPASHPDPTPRSAAGNSTATATPAPAATARSDAGNPTATAAPAPAATARSAAGSSTATAAPAPAVTPYDPSISPGVSTAVGTSPLPQGNAPKKPKGEADKRRKQVVIKREKLKENSLVQSDNFTWKVIKLLGSGGFGDVYQVVKEKNNDKKASTKLDSDFLGYWTAYQ</sequence>
<dbReference type="AlphaFoldDB" id="A0A0N4VY83"/>
<evidence type="ECO:0000313" key="2">
    <source>
        <dbReference type="EMBL" id="VDO13750.1"/>
    </source>
</evidence>
<protein>
    <submittedName>
        <fullName evidence="4">Protein kinase domain-containing protein</fullName>
    </submittedName>
</protein>
<name>A0A0N4VY83_HAEPC</name>
<evidence type="ECO:0000256" key="1">
    <source>
        <dbReference type="SAM" id="MobiDB-lite"/>
    </source>
</evidence>
<reference evidence="2 3" key="2">
    <citation type="submission" date="2018-11" db="EMBL/GenBank/DDBJ databases">
        <authorList>
            <consortium name="Pathogen Informatics"/>
        </authorList>
    </citation>
    <scope>NUCLEOTIDE SEQUENCE [LARGE SCALE GENOMIC DNA]</scope>
    <source>
        <strain evidence="2 3">MHpl1</strain>
    </source>
</reference>
<evidence type="ECO:0000313" key="3">
    <source>
        <dbReference type="Proteomes" id="UP000268014"/>
    </source>
</evidence>
<keyword evidence="3" id="KW-1185">Reference proteome</keyword>
<feature type="compositionally biased region" description="Low complexity" evidence="1">
    <location>
        <begin position="36"/>
        <end position="47"/>
    </location>
</feature>